<dbReference type="GeneID" id="101459109"/>
<dbReference type="EMBL" id="GAMC01003151">
    <property type="protein sequence ID" value="JAC03405.1"/>
    <property type="molecule type" value="mRNA"/>
</dbReference>
<evidence type="ECO:0000313" key="2">
    <source>
        <dbReference type="EMBL" id="JAC03405.1"/>
    </source>
</evidence>
<dbReference type="RefSeq" id="XP_004529398.1">
    <property type="nucleotide sequence ID" value="XM_004529341.3"/>
</dbReference>
<protein>
    <submittedName>
        <fullName evidence="2">Uncharacterized protein</fullName>
    </submittedName>
</protein>
<proteinExistence type="evidence at transcript level"/>
<reference evidence="2" key="1">
    <citation type="submission" date="2013-07" db="EMBL/GenBank/DDBJ databases">
        <authorList>
            <person name="Geib S."/>
        </authorList>
    </citation>
    <scope>NUCLEOTIDE SEQUENCE</scope>
</reference>
<feature type="region of interest" description="Disordered" evidence="1">
    <location>
        <begin position="1"/>
        <end position="32"/>
    </location>
</feature>
<name>W8CCT2_CERCA</name>
<evidence type="ECO:0000256" key="1">
    <source>
        <dbReference type="SAM" id="MobiDB-lite"/>
    </source>
</evidence>
<feature type="region of interest" description="Disordered" evidence="1">
    <location>
        <begin position="344"/>
        <end position="368"/>
    </location>
</feature>
<organism evidence="2">
    <name type="scientific">Ceratitis capitata</name>
    <name type="common">Mediterranean fruit fly</name>
    <name type="synonym">Tephritis capitata</name>
    <dbReference type="NCBI Taxonomy" id="7213"/>
    <lineage>
        <taxon>Eukaryota</taxon>
        <taxon>Metazoa</taxon>
        <taxon>Ecdysozoa</taxon>
        <taxon>Arthropoda</taxon>
        <taxon>Hexapoda</taxon>
        <taxon>Insecta</taxon>
        <taxon>Pterygota</taxon>
        <taxon>Neoptera</taxon>
        <taxon>Endopterygota</taxon>
        <taxon>Diptera</taxon>
        <taxon>Brachycera</taxon>
        <taxon>Muscomorpha</taxon>
        <taxon>Tephritoidea</taxon>
        <taxon>Tephritidae</taxon>
        <taxon>Ceratitis</taxon>
        <taxon>Ceratitis</taxon>
    </lineage>
</organism>
<feature type="compositionally biased region" description="Polar residues" evidence="1">
    <location>
        <begin position="1"/>
        <end position="10"/>
    </location>
</feature>
<dbReference type="KEGG" id="ccat:101459109"/>
<feature type="compositionally biased region" description="Gly residues" evidence="1">
    <location>
        <begin position="19"/>
        <end position="31"/>
    </location>
</feature>
<dbReference type="OrthoDB" id="7779943at2759"/>
<reference evidence="2" key="2">
    <citation type="journal article" date="2014" name="BMC Genomics">
        <title>A genomic perspective to assessing quality of mass-reared SIT flies used in Mediterranean fruit fly (Ceratitis capitata) eradication in California.</title>
        <authorList>
            <person name="Calla B."/>
            <person name="Hall B."/>
            <person name="Hou S."/>
            <person name="Geib S.M."/>
        </authorList>
    </citation>
    <scope>NUCLEOTIDE SEQUENCE</scope>
</reference>
<dbReference type="AlphaFoldDB" id="W8CCT2"/>
<accession>W8CCT2</accession>
<dbReference type="CTD" id="34559"/>
<sequence>MSALATISNPAANDASNATGGGSSSATGGGNVERRCESADCNVIKLVSMVPKRKITQFVTEPTVMEKPMLINGFTTVFQVEGNSAKLSDLKNPNPNTTVQPKTIFRIVPNTHAHIVNYVVVDADGDSLRKINEGDPATMRKLLESQKVSADQMLKKLMAGHGPSVPIVCSSAPTPNGVNTITTSTPLNVRNVAATTNTTVTTAPTAVNNTSNTLINATATPTVGNAAASAASKSATIQLPMRMHPNLKITAVASRETIGQLVEPSINSVPQPSQTPATATPNVPLITPVPLASLQSTPTPSSAATVSIQPGDKANIDKMQAELAELRRTVAMLAEAMPMNAQAQKALQQTTVPPPSVRTVSVKRQRLN</sequence>